<keyword evidence="2" id="KW-0805">Transcription regulation</keyword>
<sequence length="304" mass="33305">MNVSETKPFAPHAPVDIDLLRTFLAIAETRSFSKAAERVFRTPSAVSMQVKKLEDLLGVSVFTRDSRSVALTAEGEMLVGYARRILALSNEMMARFVMPDVQGTVRLGAADDHGERLLPQVLTRFAETHPNVAVDVVIENSDQLLPRYDRGDLDVVIFTARPQSALPADGVVLIEEQLVWAGLKGGCAWEREPLPVSMWEEGCSWRANAVEALGEMGRNFRIAYMSAHTAGQRAALMSDLAIAPLPASCVRPPLICLGKKQGLPPLGTYQSRMRFRHDAGECSRAVADHVLACYEALESGELEC</sequence>
<proteinExistence type="inferred from homology"/>
<keyword evidence="3" id="KW-0238">DNA-binding</keyword>
<gene>
    <name evidence="6" type="ORF">DEM25_005340</name>
</gene>
<dbReference type="FunFam" id="1.10.10.10:FF:000001">
    <property type="entry name" value="LysR family transcriptional regulator"/>
    <property type="match status" value="1"/>
</dbReference>
<dbReference type="AlphaFoldDB" id="A0A3A8AHV3"/>
<dbReference type="SUPFAM" id="SSF46785">
    <property type="entry name" value="Winged helix' DNA-binding domain"/>
    <property type="match status" value="1"/>
</dbReference>
<evidence type="ECO:0000259" key="5">
    <source>
        <dbReference type="PROSITE" id="PS50931"/>
    </source>
</evidence>
<keyword evidence="7" id="KW-1185">Reference proteome</keyword>
<accession>A0A3A8AHV3</accession>
<dbReference type="PRINTS" id="PR00039">
    <property type="entry name" value="HTHLYSR"/>
</dbReference>
<keyword evidence="4" id="KW-0804">Transcription</keyword>
<protein>
    <submittedName>
        <fullName evidence="6">LysR family transcriptional regulator</fullName>
    </submittedName>
</protein>
<comment type="similarity">
    <text evidence="1">Belongs to the LysR transcriptional regulatory family.</text>
</comment>
<dbReference type="EMBL" id="QFWV02000004">
    <property type="protein sequence ID" value="RKF07260.1"/>
    <property type="molecule type" value="Genomic_DNA"/>
</dbReference>
<dbReference type="Gene3D" id="1.10.10.10">
    <property type="entry name" value="Winged helix-like DNA-binding domain superfamily/Winged helix DNA-binding domain"/>
    <property type="match status" value="1"/>
</dbReference>
<dbReference type="OrthoDB" id="8097684at2"/>
<evidence type="ECO:0000313" key="7">
    <source>
        <dbReference type="Proteomes" id="UP000246132"/>
    </source>
</evidence>
<dbReference type="SUPFAM" id="SSF53850">
    <property type="entry name" value="Periplasmic binding protein-like II"/>
    <property type="match status" value="1"/>
</dbReference>
<dbReference type="PROSITE" id="PS50931">
    <property type="entry name" value="HTH_LYSR"/>
    <property type="match status" value="1"/>
</dbReference>
<name>A0A3A8AHV3_9HYPH</name>
<reference evidence="6 7" key="1">
    <citation type="journal article" date="2018" name="Int. J. Syst. Bacteriol.">
        <title>Oceaniradius stylonemae gen. nov., sp. nov., isolated from a red alga, Stylonema cornu-cervi.</title>
        <authorList>
            <person name="Jeong S."/>
        </authorList>
    </citation>
    <scope>NUCLEOTIDE SEQUENCE [LARGE SCALE GENOMIC DNA]</scope>
    <source>
        <strain evidence="6 7">StC1</strain>
    </source>
</reference>
<dbReference type="GO" id="GO:0003700">
    <property type="term" value="F:DNA-binding transcription factor activity"/>
    <property type="evidence" value="ECO:0007669"/>
    <property type="project" value="InterPro"/>
</dbReference>
<dbReference type="PANTHER" id="PTHR30579">
    <property type="entry name" value="TRANSCRIPTIONAL REGULATOR"/>
    <property type="match status" value="1"/>
</dbReference>
<dbReference type="InterPro" id="IPR005119">
    <property type="entry name" value="LysR_subst-bd"/>
</dbReference>
<dbReference type="Gene3D" id="3.40.190.10">
    <property type="entry name" value="Periplasmic binding protein-like II"/>
    <property type="match status" value="2"/>
</dbReference>
<dbReference type="Pfam" id="PF03466">
    <property type="entry name" value="LysR_substrate"/>
    <property type="match status" value="1"/>
</dbReference>
<evidence type="ECO:0000256" key="2">
    <source>
        <dbReference type="ARBA" id="ARBA00023015"/>
    </source>
</evidence>
<dbReference type="InterPro" id="IPR036390">
    <property type="entry name" value="WH_DNA-bd_sf"/>
</dbReference>
<dbReference type="GO" id="GO:0003677">
    <property type="term" value="F:DNA binding"/>
    <property type="evidence" value="ECO:0007669"/>
    <property type="project" value="UniProtKB-KW"/>
</dbReference>
<dbReference type="InterPro" id="IPR050176">
    <property type="entry name" value="LTTR"/>
</dbReference>
<evidence type="ECO:0000256" key="3">
    <source>
        <dbReference type="ARBA" id="ARBA00023125"/>
    </source>
</evidence>
<organism evidence="6 7">
    <name type="scientific">Oceaniradius stylonematis</name>
    <dbReference type="NCBI Taxonomy" id="2184161"/>
    <lineage>
        <taxon>Bacteria</taxon>
        <taxon>Pseudomonadati</taxon>
        <taxon>Pseudomonadota</taxon>
        <taxon>Alphaproteobacteria</taxon>
        <taxon>Hyphomicrobiales</taxon>
        <taxon>Ahrensiaceae</taxon>
        <taxon>Oceaniradius</taxon>
    </lineage>
</organism>
<evidence type="ECO:0000256" key="1">
    <source>
        <dbReference type="ARBA" id="ARBA00009437"/>
    </source>
</evidence>
<evidence type="ECO:0000256" key="4">
    <source>
        <dbReference type="ARBA" id="ARBA00023163"/>
    </source>
</evidence>
<dbReference type="InterPro" id="IPR036388">
    <property type="entry name" value="WH-like_DNA-bd_sf"/>
</dbReference>
<evidence type="ECO:0000313" key="6">
    <source>
        <dbReference type="EMBL" id="RKF07260.1"/>
    </source>
</evidence>
<dbReference type="InterPro" id="IPR000847">
    <property type="entry name" value="LysR_HTH_N"/>
</dbReference>
<dbReference type="PANTHER" id="PTHR30579:SF7">
    <property type="entry name" value="HTH-TYPE TRANSCRIPTIONAL REGULATOR LRHA-RELATED"/>
    <property type="match status" value="1"/>
</dbReference>
<feature type="domain" description="HTH lysR-type" evidence="5">
    <location>
        <begin position="15"/>
        <end position="72"/>
    </location>
</feature>
<dbReference type="RefSeq" id="WP_109769357.1">
    <property type="nucleotide sequence ID" value="NZ_CP159474.1"/>
</dbReference>
<comment type="caution">
    <text evidence="6">The sequence shown here is derived from an EMBL/GenBank/DDBJ whole genome shotgun (WGS) entry which is preliminary data.</text>
</comment>
<dbReference type="Proteomes" id="UP000246132">
    <property type="component" value="Unassembled WGS sequence"/>
</dbReference>
<dbReference type="Pfam" id="PF00126">
    <property type="entry name" value="HTH_1"/>
    <property type="match status" value="1"/>
</dbReference>